<sequence length="209" mass="25261">MIDSLKHQWFQLATKYTKDNILTESLWIEIKTQYELNARYYHNFSHIDAMLKQAETHKETIENYNAFLFAIWYHDIIYKPTKQDNESQSAVLAKKRLKKLHLKQNTLENIEQLIISTKKHEIILDKNKDNALLLDIDLSILGSDWKTYQKYTENIRKEYRIYPSFIYNKGRKQVLEHFLQRETLFFTQPYQSKLETQARKNILKEIELL</sequence>
<evidence type="ECO:0000313" key="3">
    <source>
        <dbReference type="Proteomes" id="UP000029643"/>
    </source>
</evidence>
<gene>
    <name evidence="2" type="ORF">JCM19274_894</name>
    <name evidence="1" type="ORF">JCM19300_3664</name>
</gene>
<dbReference type="AlphaFoldDB" id="A0A090WMX5"/>
<evidence type="ECO:0008006" key="5">
    <source>
        <dbReference type="Google" id="ProtNLM"/>
    </source>
</evidence>
<dbReference type="STRING" id="221126.SAMN04489722_103256"/>
<dbReference type="PANTHER" id="PTHR21174">
    <property type="match status" value="1"/>
</dbReference>
<evidence type="ECO:0000313" key="2">
    <source>
        <dbReference type="EMBL" id="GAL78430.1"/>
    </source>
</evidence>
<evidence type="ECO:0000313" key="1">
    <source>
        <dbReference type="EMBL" id="GAL60726.1"/>
    </source>
</evidence>
<evidence type="ECO:0000313" key="4">
    <source>
        <dbReference type="Proteomes" id="UP000029644"/>
    </source>
</evidence>
<dbReference type="RefSeq" id="WP_042496057.1">
    <property type="nucleotide sequence ID" value="NZ_BBNQ01000001.1"/>
</dbReference>
<reference evidence="3 4" key="1">
    <citation type="journal article" date="2014" name="Genome Announc.">
        <title>Draft Genome Sequences of Marine Flavobacterium Algibacter lectus Strains SS8 and NR4.</title>
        <authorList>
            <person name="Takatani N."/>
            <person name="Nakanishi M."/>
            <person name="Meirelles P."/>
            <person name="Mino S."/>
            <person name="Suda W."/>
            <person name="Oshima K."/>
            <person name="Hattori M."/>
            <person name="Ohkuma M."/>
            <person name="Hosokawa M."/>
            <person name="Miyashita K."/>
            <person name="Thompson F.L."/>
            <person name="Niwa A."/>
            <person name="Sawabe T."/>
            <person name="Sawabe T."/>
        </authorList>
    </citation>
    <scope>NUCLEOTIDE SEQUENCE [LARGE SCALE GENOMIC DNA]</scope>
    <source>
        <strain evidence="2">JCM 19274</strain>
        <strain evidence="1 4">JCM 19300</strain>
        <strain evidence="3">JCM19274</strain>
    </source>
</reference>
<name>A0A090WMX5_9FLAO</name>
<dbReference type="PANTHER" id="PTHR21174:SF0">
    <property type="entry name" value="HD PHOSPHOHYDROLASE FAMILY PROTEIN-RELATED"/>
    <property type="match status" value="1"/>
</dbReference>
<dbReference type="PIRSF" id="PIRSF035170">
    <property type="entry name" value="HD_phosphohydro"/>
    <property type="match status" value="1"/>
</dbReference>
<dbReference type="EMBL" id="BBNQ01000001">
    <property type="protein sequence ID" value="GAL60726.1"/>
    <property type="molecule type" value="Genomic_DNA"/>
</dbReference>
<dbReference type="InterPro" id="IPR009218">
    <property type="entry name" value="HD_phosphohydro"/>
</dbReference>
<proteinExistence type="predicted"/>
<dbReference type="SUPFAM" id="SSF109604">
    <property type="entry name" value="HD-domain/PDEase-like"/>
    <property type="match status" value="1"/>
</dbReference>
<accession>A0A090WMX5</accession>
<dbReference type="Gene3D" id="1.10.3210.10">
    <property type="entry name" value="Hypothetical protein af1432"/>
    <property type="match status" value="1"/>
</dbReference>
<dbReference type="Proteomes" id="UP000029644">
    <property type="component" value="Unassembled WGS sequence"/>
</dbReference>
<dbReference type="EMBL" id="BBNU01000003">
    <property type="protein sequence ID" value="GAL78430.1"/>
    <property type="molecule type" value="Genomic_DNA"/>
</dbReference>
<organism evidence="2 3">
    <name type="scientific">Algibacter lectus</name>
    <dbReference type="NCBI Taxonomy" id="221126"/>
    <lineage>
        <taxon>Bacteria</taxon>
        <taxon>Pseudomonadati</taxon>
        <taxon>Bacteroidota</taxon>
        <taxon>Flavobacteriia</taxon>
        <taxon>Flavobacteriales</taxon>
        <taxon>Flavobacteriaceae</taxon>
        <taxon>Algibacter</taxon>
    </lineage>
</organism>
<comment type="caution">
    <text evidence="2">The sequence shown here is derived from an EMBL/GenBank/DDBJ whole genome shotgun (WGS) entry which is preliminary data.</text>
</comment>
<protein>
    <recommendedName>
        <fullName evidence="5">Metal-dependent HD superfamily phosphohydrolase</fullName>
    </recommendedName>
</protein>
<dbReference type="Proteomes" id="UP000029643">
    <property type="component" value="Unassembled WGS sequence"/>
</dbReference>